<feature type="region of interest" description="Disordered" evidence="4">
    <location>
        <begin position="80"/>
        <end position="99"/>
    </location>
</feature>
<dbReference type="InterPro" id="IPR000835">
    <property type="entry name" value="HTH_MarR-typ"/>
</dbReference>
<keyword evidence="1" id="KW-0805">Transcription regulation</keyword>
<proteinExistence type="predicted"/>
<gene>
    <name evidence="6" type="ORF">CAP_2577</name>
</gene>
<evidence type="ECO:0000256" key="2">
    <source>
        <dbReference type="ARBA" id="ARBA00023125"/>
    </source>
</evidence>
<evidence type="ECO:0000256" key="4">
    <source>
        <dbReference type="SAM" id="MobiDB-lite"/>
    </source>
</evidence>
<dbReference type="GO" id="GO:0003677">
    <property type="term" value="F:DNA binding"/>
    <property type="evidence" value="ECO:0007669"/>
    <property type="project" value="UniProtKB-KW"/>
</dbReference>
<dbReference type="InterPro" id="IPR036390">
    <property type="entry name" value="WH_DNA-bd_sf"/>
</dbReference>
<organism evidence="6 7">
    <name type="scientific">Chondromyces apiculatus DSM 436</name>
    <dbReference type="NCBI Taxonomy" id="1192034"/>
    <lineage>
        <taxon>Bacteria</taxon>
        <taxon>Pseudomonadati</taxon>
        <taxon>Myxococcota</taxon>
        <taxon>Polyangia</taxon>
        <taxon>Polyangiales</taxon>
        <taxon>Polyangiaceae</taxon>
        <taxon>Chondromyces</taxon>
    </lineage>
</organism>
<dbReference type="EMBL" id="ASRX01000002">
    <property type="protein sequence ID" value="EYF08716.1"/>
    <property type="molecule type" value="Genomic_DNA"/>
</dbReference>
<accession>A0A017TJB6</accession>
<dbReference type="OrthoDB" id="5521015at2"/>
<dbReference type="Proteomes" id="UP000019678">
    <property type="component" value="Unassembled WGS sequence"/>
</dbReference>
<dbReference type="STRING" id="1192034.CAP_2577"/>
<name>A0A017TJB6_9BACT</name>
<evidence type="ECO:0000256" key="1">
    <source>
        <dbReference type="ARBA" id="ARBA00023015"/>
    </source>
</evidence>
<dbReference type="Gene3D" id="1.10.10.10">
    <property type="entry name" value="Winged helix-like DNA-binding domain superfamily/Winged helix DNA-binding domain"/>
    <property type="match status" value="1"/>
</dbReference>
<dbReference type="SMART" id="SM00347">
    <property type="entry name" value="HTH_MARR"/>
    <property type="match status" value="1"/>
</dbReference>
<comment type="caution">
    <text evidence="6">The sequence shown here is derived from an EMBL/GenBank/DDBJ whole genome shotgun (WGS) entry which is preliminary data.</text>
</comment>
<feature type="compositionally biased region" description="Basic and acidic residues" evidence="4">
    <location>
        <begin position="80"/>
        <end position="96"/>
    </location>
</feature>
<keyword evidence="7" id="KW-1185">Reference proteome</keyword>
<reference evidence="6 7" key="1">
    <citation type="submission" date="2013-05" db="EMBL/GenBank/DDBJ databases">
        <title>Genome assembly of Chondromyces apiculatus DSM 436.</title>
        <authorList>
            <person name="Sharma G."/>
            <person name="Khatri I."/>
            <person name="Kaur C."/>
            <person name="Mayilraj S."/>
            <person name="Subramanian S."/>
        </authorList>
    </citation>
    <scope>NUCLEOTIDE SEQUENCE [LARGE SCALE GENOMIC DNA]</scope>
    <source>
        <strain evidence="6 7">DSM 436</strain>
    </source>
</reference>
<evidence type="ECO:0000256" key="3">
    <source>
        <dbReference type="ARBA" id="ARBA00023163"/>
    </source>
</evidence>
<sequence>MQDGKSPPPWDPASSASFWINRASRQILRLHEGRLRPLGFGMNQMPVLHALGDGAALSQKELARGARVEQPTMAEMLARMERDGVVQREPNPDDARGTLTSLTRSARLRLPKAKAALIQGEQEATAGLSAEEKVLLVSLLQRVVSNLEG</sequence>
<dbReference type="PANTHER" id="PTHR42756">
    <property type="entry name" value="TRANSCRIPTIONAL REGULATOR, MARR"/>
    <property type="match status" value="1"/>
</dbReference>
<evidence type="ECO:0000313" key="7">
    <source>
        <dbReference type="Proteomes" id="UP000019678"/>
    </source>
</evidence>
<protein>
    <submittedName>
        <fullName evidence="6">Transcriptional regulator, MarR family</fullName>
    </submittedName>
</protein>
<dbReference type="InterPro" id="IPR036388">
    <property type="entry name" value="WH-like_DNA-bd_sf"/>
</dbReference>
<dbReference type="RefSeq" id="WP_044234910.1">
    <property type="nucleotide sequence ID" value="NZ_ASRX01000002.1"/>
</dbReference>
<dbReference type="eggNOG" id="COG1846">
    <property type="taxonomic scope" value="Bacteria"/>
</dbReference>
<dbReference type="AlphaFoldDB" id="A0A017TJB6"/>
<dbReference type="SUPFAM" id="SSF46785">
    <property type="entry name" value="Winged helix' DNA-binding domain"/>
    <property type="match status" value="1"/>
</dbReference>
<dbReference type="PROSITE" id="PS50995">
    <property type="entry name" value="HTH_MARR_2"/>
    <property type="match status" value="1"/>
</dbReference>
<feature type="domain" description="HTH marR-type" evidence="5">
    <location>
        <begin position="13"/>
        <end position="145"/>
    </location>
</feature>
<dbReference type="Pfam" id="PF12802">
    <property type="entry name" value="MarR_2"/>
    <property type="match status" value="1"/>
</dbReference>
<dbReference type="PANTHER" id="PTHR42756:SF1">
    <property type="entry name" value="TRANSCRIPTIONAL REPRESSOR OF EMRAB OPERON"/>
    <property type="match status" value="1"/>
</dbReference>
<keyword evidence="3" id="KW-0804">Transcription</keyword>
<keyword evidence="2" id="KW-0238">DNA-binding</keyword>
<evidence type="ECO:0000259" key="5">
    <source>
        <dbReference type="PROSITE" id="PS50995"/>
    </source>
</evidence>
<dbReference type="GO" id="GO:0003700">
    <property type="term" value="F:DNA-binding transcription factor activity"/>
    <property type="evidence" value="ECO:0007669"/>
    <property type="project" value="InterPro"/>
</dbReference>
<evidence type="ECO:0000313" key="6">
    <source>
        <dbReference type="EMBL" id="EYF08716.1"/>
    </source>
</evidence>
<dbReference type="PRINTS" id="PR00598">
    <property type="entry name" value="HTHMARR"/>
</dbReference>